<dbReference type="Gene3D" id="1.10.10.60">
    <property type="entry name" value="Homeodomain-like"/>
    <property type="match status" value="1"/>
</dbReference>
<dbReference type="PANTHER" id="PTHR46796:SF12">
    <property type="entry name" value="HTH-TYPE DNA-BINDING TRANSCRIPTIONAL ACTIVATOR EUTR"/>
    <property type="match status" value="1"/>
</dbReference>
<dbReference type="SMART" id="SM00342">
    <property type="entry name" value="HTH_ARAC"/>
    <property type="match status" value="1"/>
</dbReference>
<dbReference type="InterPro" id="IPR050204">
    <property type="entry name" value="AraC_XylS_family_regulators"/>
</dbReference>
<evidence type="ECO:0000256" key="4">
    <source>
        <dbReference type="ARBA" id="ARBA00037345"/>
    </source>
</evidence>
<dbReference type="EMBL" id="AF087482">
    <property type="protein sequence ID" value="AAC69479.1"/>
    <property type="molecule type" value="Genomic_DNA"/>
</dbReference>
<dbReference type="Pfam" id="PF12833">
    <property type="entry name" value="HTH_18"/>
    <property type="match status" value="1"/>
</dbReference>
<dbReference type="AlphaFoldDB" id="O87613"/>
<evidence type="ECO:0000256" key="2">
    <source>
        <dbReference type="ARBA" id="ARBA00023125"/>
    </source>
</evidence>
<protein>
    <recommendedName>
        <fullName evidence="5">HTH araC/xylS-type domain-containing protein</fullName>
    </recommendedName>
</protein>
<dbReference type="InterPro" id="IPR035418">
    <property type="entry name" value="AraC-bd_2"/>
</dbReference>
<dbReference type="Pfam" id="PF14525">
    <property type="entry name" value="AraC_binding_2"/>
    <property type="match status" value="1"/>
</dbReference>
<dbReference type="GO" id="GO:0003700">
    <property type="term" value="F:DNA-binding transcription factor activity"/>
    <property type="evidence" value="ECO:0007669"/>
    <property type="project" value="InterPro"/>
</dbReference>
<dbReference type="GO" id="GO:0043565">
    <property type="term" value="F:sequence-specific DNA binding"/>
    <property type="evidence" value="ECO:0007669"/>
    <property type="project" value="InterPro"/>
</dbReference>
<comment type="function">
    <text evidence="4">Regulatory protein of the TOL plasmid xyl operons. XylS activates the xylXYZLTEGFJQKIH operon required for the degradation of toluene, m-xylene and p-xylene.</text>
</comment>
<dbReference type="PROSITE" id="PS01124">
    <property type="entry name" value="HTH_ARAC_FAMILY_2"/>
    <property type="match status" value="1"/>
</dbReference>
<dbReference type="SUPFAM" id="SSF46689">
    <property type="entry name" value="Homeodomain-like"/>
    <property type="match status" value="1"/>
</dbReference>
<proteinExistence type="predicted"/>
<keyword evidence="2" id="KW-0238">DNA-binding</keyword>
<name>O87613_PSEAI</name>
<keyword evidence="1" id="KW-0805">Transcription regulation</keyword>
<accession>O87613</accession>
<reference evidence="6" key="1">
    <citation type="journal article" date="2001" name="Appl. Environ. Microbiol.">
        <title>Cloning, nucleotide sequencing, and functional analysis of a novel, mobile cluster of biodegradation genes from Pseudomonas aeruginosa strain JB2.</title>
        <authorList>
            <person name="Hickey W.J."/>
            <person name="Sabat G."/>
            <person name="Yuroff A.S."/>
            <person name="Arment A.R."/>
            <person name="Perez-Lesher J."/>
        </authorList>
    </citation>
    <scope>NUCLEOTIDE SEQUENCE</scope>
    <source>
        <strain evidence="6">JB2</strain>
    </source>
</reference>
<dbReference type="InterPro" id="IPR009057">
    <property type="entry name" value="Homeodomain-like_sf"/>
</dbReference>
<evidence type="ECO:0000259" key="5">
    <source>
        <dbReference type="PROSITE" id="PS01124"/>
    </source>
</evidence>
<evidence type="ECO:0000256" key="1">
    <source>
        <dbReference type="ARBA" id="ARBA00023015"/>
    </source>
</evidence>
<keyword evidence="3" id="KW-0804">Transcription</keyword>
<dbReference type="PANTHER" id="PTHR46796">
    <property type="entry name" value="HTH-TYPE TRANSCRIPTIONAL ACTIVATOR RHAS-RELATED"/>
    <property type="match status" value="1"/>
</dbReference>
<evidence type="ECO:0000313" key="6">
    <source>
        <dbReference type="EMBL" id="AAC69479.1"/>
    </source>
</evidence>
<feature type="domain" description="HTH araC/xylS-type" evidence="5">
    <location>
        <begin position="246"/>
        <end position="317"/>
    </location>
</feature>
<evidence type="ECO:0000256" key="3">
    <source>
        <dbReference type="ARBA" id="ARBA00023163"/>
    </source>
</evidence>
<sequence>MAHLSYSPPRNFDALYRQRVFQSHQAVRMHDAAARELADHSLTWRSGNVDAALYKARARRLTLFSFRYGAEVEIAPRPSEEFIVVHHSIRGAAELSVDGQHMVLPQGRTGWMAPRRNWRMRWEAGCEQLILKIPRDMIEAGGIAPMAPLATLPAGLDTQWLVLVQVLLGASSARTCAGEPAAWVEHIEQGLASLLRAASSCSLPRESSDRKFVARDPIARLQAMEDYMRERLGAPIGLADLSGAARVLQQTCQRHRQMSPMELLRDMRLDAVHAWLSEHPSANITETALFYGFGHLGRFAAYYRQRFGESPHQTAQRRCCALSVLRYRSVSACRALRRGDGSVCLSRARLVCALQDLQDGLPLLRGRTVRGLGTVLPDRLKSLLTRVTATGVNVA</sequence>
<organism evidence="6">
    <name type="scientific">Pseudomonas aeruginosa</name>
    <dbReference type="NCBI Taxonomy" id="287"/>
    <lineage>
        <taxon>Bacteria</taxon>
        <taxon>Pseudomonadati</taxon>
        <taxon>Pseudomonadota</taxon>
        <taxon>Gammaproteobacteria</taxon>
        <taxon>Pseudomonadales</taxon>
        <taxon>Pseudomonadaceae</taxon>
        <taxon>Pseudomonas</taxon>
    </lineage>
</organism>
<dbReference type="InterPro" id="IPR018060">
    <property type="entry name" value="HTH_AraC"/>
</dbReference>